<accession>A0A813Y3R8</accession>
<feature type="domain" description="DUF6970" evidence="2">
    <location>
        <begin position="116"/>
        <end position="190"/>
    </location>
</feature>
<dbReference type="Pfam" id="PF22311">
    <property type="entry name" value="DUF6970"/>
    <property type="match status" value="1"/>
</dbReference>
<evidence type="ECO:0000313" key="3">
    <source>
        <dbReference type="EMBL" id="CAF0874665.1"/>
    </source>
</evidence>
<sequence length="194" mass="21752">MFLFENSSLAFYNSYGTSVALFEYLNAIVIALQVICNNDGRKRLFRSVQPSVNAIPIPKLIGFNLKPQHIIIIIVKKTNMKTVILVTVCIVSVMFSTSTAKTTEIPKCVRKMIDGFNSTPRLSPYISIDSYIYRGKTTYLATSSCCDRFNPLFDGECHQICAPSGGFIGRGNGKCIDFWEKAQQLENIWTVPRS</sequence>
<dbReference type="EMBL" id="CAJNOR010000306">
    <property type="protein sequence ID" value="CAF0874665.1"/>
    <property type="molecule type" value="Genomic_DNA"/>
</dbReference>
<keyword evidence="1" id="KW-0812">Transmembrane</keyword>
<keyword evidence="1" id="KW-1133">Transmembrane helix</keyword>
<organism evidence="3 4">
    <name type="scientific">Adineta ricciae</name>
    <name type="common">Rotifer</name>
    <dbReference type="NCBI Taxonomy" id="249248"/>
    <lineage>
        <taxon>Eukaryota</taxon>
        <taxon>Metazoa</taxon>
        <taxon>Spiralia</taxon>
        <taxon>Gnathifera</taxon>
        <taxon>Rotifera</taxon>
        <taxon>Eurotatoria</taxon>
        <taxon>Bdelloidea</taxon>
        <taxon>Adinetida</taxon>
        <taxon>Adinetidae</taxon>
        <taxon>Adineta</taxon>
    </lineage>
</organism>
<feature type="transmembrane region" description="Helical" evidence="1">
    <location>
        <begin position="82"/>
        <end position="100"/>
    </location>
</feature>
<evidence type="ECO:0000313" key="4">
    <source>
        <dbReference type="Proteomes" id="UP000663828"/>
    </source>
</evidence>
<gene>
    <name evidence="3" type="ORF">XAT740_LOCUS6675</name>
</gene>
<dbReference type="InterPro" id="IPR054243">
    <property type="entry name" value="DUF6970"/>
</dbReference>
<proteinExistence type="predicted"/>
<evidence type="ECO:0000259" key="2">
    <source>
        <dbReference type="Pfam" id="PF22311"/>
    </source>
</evidence>
<feature type="transmembrane region" description="Helical" evidence="1">
    <location>
        <begin position="12"/>
        <end position="36"/>
    </location>
</feature>
<name>A0A813Y3R8_ADIRI</name>
<comment type="caution">
    <text evidence="3">The sequence shown here is derived from an EMBL/GenBank/DDBJ whole genome shotgun (WGS) entry which is preliminary data.</text>
</comment>
<reference evidence="3" key="1">
    <citation type="submission" date="2021-02" db="EMBL/GenBank/DDBJ databases">
        <authorList>
            <person name="Nowell W R."/>
        </authorList>
    </citation>
    <scope>NUCLEOTIDE SEQUENCE</scope>
</reference>
<protein>
    <recommendedName>
        <fullName evidence="2">DUF6970 domain-containing protein</fullName>
    </recommendedName>
</protein>
<dbReference type="AlphaFoldDB" id="A0A813Y3R8"/>
<keyword evidence="4" id="KW-1185">Reference proteome</keyword>
<keyword evidence="1" id="KW-0472">Membrane</keyword>
<evidence type="ECO:0000256" key="1">
    <source>
        <dbReference type="SAM" id="Phobius"/>
    </source>
</evidence>
<dbReference type="Proteomes" id="UP000663828">
    <property type="component" value="Unassembled WGS sequence"/>
</dbReference>